<evidence type="ECO:0000313" key="1">
    <source>
        <dbReference type="EMBL" id="SFI15171.1"/>
    </source>
</evidence>
<accession>A0A1I3FW82</accession>
<organism evidence="1 2">
    <name type="scientific">Albimonas pacifica</name>
    <dbReference type="NCBI Taxonomy" id="1114924"/>
    <lineage>
        <taxon>Bacteria</taxon>
        <taxon>Pseudomonadati</taxon>
        <taxon>Pseudomonadota</taxon>
        <taxon>Alphaproteobacteria</taxon>
        <taxon>Rhodobacterales</taxon>
        <taxon>Paracoccaceae</taxon>
        <taxon>Albimonas</taxon>
    </lineage>
</organism>
<sequence length="159" mass="16970">MDLREKMARKIAKEDGYDDYEWKGASSGFHNWYLRRADAALSVLRAEAGDVGARAGRLAKDCRDAAQALAKTGTFPTGQSILLEAADALEAQAAELAQVRGERDRLRVALADLTSWFDDGPSRYGPWIIKAGDPGADAAVEFARATLAPAAADESGEAA</sequence>
<dbReference type="STRING" id="1114924.SAMN05216258_104542"/>
<reference evidence="1 2" key="1">
    <citation type="submission" date="2016-10" db="EMBL/GenBank/DDBJ databases">
        <authorList>
            <person name="de Groot N.N."/>
        </authorList>
    </citation>
    <scope>NUCLEOTIDE SEQUENCE [LARGE SCALE GENOMIC DNA]</scope>
    <source>
        <strain evidence="1 2">CGMCC 1.11030</strain>
    </source>
</reference>
<dbReference type="AlphaFoldDB" id="A0A1I3FW82"/>
<dbReference type="EMBL" id="FOQH01000004">
    <property type="protein sequence ID" value="SFI15171.1"/>
    <property type="molecule type" value="Genomic_DNA"/>
</dbReference>
<name>A0A1I3FW82_9RHOB</name>
<keyword evidence="2" id="KW-1185">Reference proteome</keyword>
<evidence type="ECO:0000313" key="2">
    <source>
        <dbReference type="Proteomes" id="UP000199377"/>
    </source>
</evidence>
<dbReference type="OrthoDB" id="10021191at2"/>
<gene>
    <name evidence="1" type="ORF">SAMN05216258_104542</name>
</gene>
<proteinExistence type="predicted"/>
<dbReference type="RefSeq" id="WP_092859807.1">
    <property type="nucleotide sequence ID" value="NZ_FOQH01000004.1"/>
</dbReference>
<protein>
    <submittedName>
        <fullName evidence="1">Uncharacterized protein</fullName>
    </submittedName>
</protein>
<dbReference type="Proteomes" id="UP000199377">
    <property type="component" value="Unassembled WGS sequence"/>
</dbReference>